<keyword evidence="4" id="KW-1185">Reference proteome</keyword>
<organism evidence="3 4">
    <name type="scientific">Brachybacterium paraconglomeratum</name>
    <dbReference type="NCBI Taxonomy" id="173362"/>
    <lineage>
        <taxon>Bacteria</taxon>
        <taxon>Bacillati</taxon>
        <taxon>Actinomycetota</taxon>
        <taxon>Actinomycetes</taxon>
        <taxon>Micrococcales</taxon>
        <taxon>Dermabacteraceae</taxon>
        <taxon>Brachybacterium</taxon>
    </lineage>
</organism>
<feature type="region of interest" description="Disordered" evidence="2">
    <location>
        <begin position="1"/>
        <end position="25"/>
    </location>
</feature>
<protein>
    <submittedName>
        <fullName evidence="3">Cytochrome P450</fullName>
    </submittedName>
</protein>
<evidence type="ECO:0000256" key="2">
    <source>
        <dbReference type="SAM" id="MobiDB-lite"/>
    </source>
</evidence>
<dbReference type="InterPro" id="IPR002397">
    <property type="entry name" value="Cyt_P450_B"/>
</dbReference>
<name>A0A3R8QLT5_9MICO</name>
<dbReference type="PRINTS" id="PR00359">
    <property type="entry name" value="BP450"/>
</dbReference>
<dbReference type="SMR" id="A0A3R8QLT5"/>
<reference evidence="3 4" key="1">
    <citation type="submission" date="2018-07" db="EMBL/GenBank/DDBJ databases">
        <title>Brachybacteriurn paraconglorneratum KCTC 9916.</title>
        <authorList>
            <person name="Li Y."/>
        </authorList>
    </citation>
    <scope>NUCLEOTIDE SEQUENCE [LARGE SCALE GENOMIC DNA]</scope>
    <source>
        <strain evidence="3 4">KCTC 9916</strain>
    </source>
</reference>
<dbReference type="Pfam" id="PF00067">
    <property type="entry name" value="p450"/>
    <property type="match status" value="1"/>
</dbReference>
<dbReference type="Gene3D" id="1.10.630.10">
    <property type="entry name" value="Cytochrome P450"/>
    <property type="match status" value="1"/>
</dbReference>
<gene>
    <name evidence="3" type="ORF">DS079_13905</name>
</gene>
<dbReference type="EMBL" id="QOCI01000013">
    <property type="protein sequence ID" value="RRR17452.1"/>
    <property type="molecule type" value="Genomic_DNA"/>
</dbReference>
<dbReference type="PANTHER" id="PTHR46696">
    <property type="entry name" value="P450, PUTATIVE (EUROFUNG)-RELATED"/>
    <property type="match status" value="1"/>
</dbReference>
<feature type="compositionally biased region" description="Basic and acidic residues" evidence="2">
    <location>
        <begin position="15"/>
        <end position="25"/>
    </location>
</feature>
<dbReference type="GO" id="GO:0005506">
    <property type="term" value="F:iron ion binding"/>
    <property type="evidence" value="ECO:0007669"/>
    <property type="project" value="InterPro"/>
</dbReference>
<accession>A0A3R8QLT5</accession>
<evidence type="ECO:0000313" key="3">
    <source>
        <dbReference type="EMBL" id="RRR17452.1"/>
    </source>
</evidence>
<sequence length="394" mass="41982">MSLPTFDPAGLEPRSATDELRERSPLARTPDGTWVVLGHAEALAVVEDAESFSSEVSRFLQVPNGLDGAEHAAMRAATDPFFGPEEMARLAPVLREVAGGLVEELLDGVGAAGTEIDAVAALGAVFAVRGQTAWLGWPAVLEPELLQWMSDNHEASRSGELERTREVAEHFDAIIRSVLAPRRAAEQDAPEDPTTALLRLRVPLPDPEVPGSTERALHEEEIVSILRNWTGGDLGSIALCTGVLLHALAHAPALADRVRDGSDEEATAIIDELLRIDDPFVSNRRVTTCPVSLAGHEIGAGERVLVHWTSANRDGRVFPDPEALDPAGNAERNLVYGAGPHVCPGRPLATLELLTLLKALLSAADVRPGETPGEREIAPVGGWAHVPVVLVPRG</sequence>
<dbReference type="GO" id="GO:0016705">
    <property type="term" value="F:oxidoreductase activity, acting on paired donors, with incorporation or reduction of molecular oxygen"/>
    <property type="evidence" value="ECO:0007669"/>
    <property type="project" value="InterPro"/>
</dbReference>
<dbReference type="SUPFAM" id="SSF48264">
    <property type="entry name" value="Cytochrome P450"/>
    <property type="match status" value="1"/>
</dbReference>
<evidence type="ECO:0000313" key="4">
    <source>
        <dbReference type="Proteomes" id="UP000274327"/>
    </source>
</evidence>
<dbReference type="InterPro" id="IPR036396">
    <property type="entry name" value="Cyt_P450_sf"/>
</dbReference>
<dbReference type="RefSeq" id="WP_126988453.1">
    <property type="nucleotide sequence ID" value="NZ_ML133860.1"/>
</dbReference>
<dbReference type="GeneID" id="78122111"/>
<dbReference type="GO" id="GO:0004497">
    <property type="term" value="F:monooxygenase activity"/>
    <property type="evidence" value="ECO:0007669"/>
    <property type="project" value="InterPro"/>
</dbReference>
<proteinExistence type="inferred from homology"/>
<dbReference type="PANTHER" id="PTHR46696:SF6">
    <property type="entry name" value="P450, PUTATIVE (EUROFUNG)-RELATED"/>
    <property type="match status" value="1"/>
</dbReference>
<dbReference type="GO" id="GO:0020037">
    <property type="term" value="F:heme binding"/>
    <property type="evidence" value="ECO:0007669"/>
    <property type="project" value="InterPro"/>
</dbReference>
<dbReference type="InterPro" id="IPR001128">
    <property type="entry name" value="Cyt_P450"/>
</dbReference>
<evidence type="ECO:0000256" key="1">
    <source>
        <dbReference type="ARBA" id="ARBA00010617"/>
    </source>
</evidence>
<dbReference type="AlphaFoldDB" id="A0A3R8QLT5"/>
<dbReference type="Proteomes" id="UP000274327">
    <property type="component" value="Unassembled WGS sequence"/>
</dbReference>
<comment type="similarity">
    <text evidence="1">Belongs to the cytochrome P450 family.</text>
</comment>
<comment type="caution">
    <text evidence="3">The sequence shown here is derived from an EMBL/GenBank/DDBJ whole genome shotgun (WGS) entry which is preliminary data.</text>
</comment>